<dbReference type="SMART" id="SM00320">
    <property type="entry name" value="WD40"/>
    <property type="match status" value="4"/>
</dbReference>
<evidence type="ECO:0000313" key="4">
    <source>
        <dbReference type="Proteomes" id="UP000660729"/>
    </source>
</evidence>
<dbReference type="PANTHER" id="PTHR19879">
    <property type="entry name" value="TRANSCRIPTION INITIATION FACTOR TFIID"/>
    <property type="match status" value="1"/>
</dbReference>
<dbReference type="PANTHER" id="PTHR19879:SF9">
    <property type="entry name" value="TRANSCRIPTION INITIATION FACTOR TFIID SUBUNIT 5"/>
    <property type="match status" value="1"/>
</dbReference>
<keyword evidence="4" id="KW-1185">Reference proteome</keyword>
<evidence type="ECO:0000313" key="3">
    <source>
        <dbReference type="EMBL" id="KAF7188416.1"/>
    </source>
</evidence>
<accession>A0A8H6R9D7</accession>
<dbReference type="PROSITE" id="PS50294">
    <property type="entry name" value="WD_REPEATS_REGION"/>
    <property type="match status" value="1"/>
</dbReference>
<feature type="region of interest" description="Disordered" evidence="2">
    <location>
        <begin position="26"/>
        <end position="45"/>
    </location>
</feature>
<reference evidence="3" key="1">
    <citation type="submission" date="2020-04" db="EMBL/GenBank/DDBJ databases">
        <title>Draft genome resource of the tomato pathogen Pseudocercospora fuligena.</title>
        <authorList>
            <person name="Zaccaron A."/>
        </authorList>
    </citation>
    <scope>NUCLEOTIDE SEQUENCE</scope>
    <source>
        <strain evidence="3">PF001</strain>
    </source>
</reference>
<dbReference type="InterPro" id="IPR015943">
    <property type="entry name" value="WD40/YVTN_repeat-like_dom_sf"/>
</dbReference>
<proteinExistence type="predicted"/>
<dbReference type="Gene3D" id="2.130.10.10">
    <property type="entry name" value="YVTN repeat-like/Quinoprotein amine dehydrogenase"/>
    <property type="match status" value="2"/>
</dbReference>
<dbReference type="Proteomes" id="UP000660729">
    <property type="component" value="Unassembled WGS sequence"/>
</dbReference>
<name>A0A8H6R9D7_9PEZI</name>
<sequence>MPSMSRARFLKEYVLKVEKEFELDGETAEWAPSSSGGPLEWGQEQSSMDIVKSDKSAERQVSSTAMALSPDDKYLAIASNSAIRIYTVDKKEIRAELIGHQSNVSKVFFVEDISKAETPNDTQYMILSDSKIYSDKGDIIAWYLDSDGKSLTRTMPFAIEALADKSMSAISEDLTSHHELDTDALAEIRKGFVDTLVKSDMKNRLQSLTHWKGHFPSFGSKPLSADGERWLQVLNNESTQSGPRRPALLPTIVVRHFDNINSATYLHGHEDAIMWASFSPTNSELLATASWDGTFRIWSALDGRENLKITQGDVQDWSGDFSPDGRHVLFAGTDCVKIYSIDTGDQVLKLGRDGLKTEAWIRYLSWSPAGDAIALGNGMGVLLWRPFDKKYAKWDRVDEILKLGAEEPMHKGFVSFNGIRWLDRKGQLLAAADGENSFFVWDRERNLKWRFQRPMGKELELFSDDCVYDEKRKVLITLDGDWKLREWNLE</sequence>
<feature type="repeat" description="WD" evidence="1">
    <location>
        <begin position="266"/>
        <end position="308"/>
    </location>
</feature>
<comment type="caution">
    <text evidence="3">The sequence shown here is derived from an EMBL/GenBank/DDBJ whole genome shotgun (WGS) entry which is preliminary data.</text>
</comment>
<dbReference type="InterPro" id="IPR036322">
    <property type="entry name" value="WD40_repeat_dom_sf"/>
</dbReference>
<dbReference type="PROSITE" id="PS50082">
    <property type="entry name" value="WD_REPEATS_2"/>
    <property type="match status" value="1"/>
</dbReference>
<dbReference type="InterPro" id="IPR001680">
    <property type="entry name" value="WD40_rpt"/>
</dbReference>
<evidence type="ECO:0000256" key="2">
    <source>
        <dbReference type="SAM" id="MobiDB-lite"/>
    </source>
</evidence>
<protein>
    <submittedName>
        <fullName evidence="3">POC1 centriolar protein-like A</fullName>
    </submittedName>
</protein>
<gene>
    <name evidence="3" type="ORF">HII31_10078</name>
</gene>
<organism evidence="3 4">
    <name type="scientific">Pseudocercospora fuligena</name>
    <dbReference type="NCBI Taxonomy" id="685502"/>
    <lineage>
        <taxon>Eukaryota</taxon>
        <taxon>Fungi</taxon>
        <taxon>Dikarya</taxon>
        <taxon>Ascomycota</taxon>
        <taxon>Pezizomycotina</taxon>
        <taxon>Dothideomycetes</taxon>
        <taxon>Dothideomycetidae</taxon>
        <taxon>Mycosphaerellales</taxon>
        <taxon>Mycosphaerellaceae</taxon>
        <taxon>Pseudocercospora</taxon>
    </lineage>
</organism>
<dbReference type="OrthoDB" id="1367865at2759"/>
<dbReference type="EMBL" id="JABCIY010000209">
    <property type="protein sequence ID" value="KAF7188416.1"/>
    <property type="molecule type" value="Genomic_DNA"/>
</dbReference>
<dbReference type="Pfam" id="PF00400">
    <property type="entry name" value="WD40"/>
    <property type="match status" value="1"/>
</dbReference>
<evidence type="ECO:0000256" key="1">
    <source>
        <dbReference type="PROSITE-ProRule" id="PRU00221"/>
    </source>
</evidence>
<keyword evidence="1" id="KW-0853">WD repeat</keyword>
<dbReference type="AlphaFoldDB" id="A0A8H6R9D7"/>
<dbReference type="SUPFAM" id="SSF50978">
    <property type="entry name" value="WD40 repeat-like"/>
    <property type="match status" value="1"/>
</dbReference>